<dbReference type="SUPFAM" id="SSF52499">
    <property type="entry name" value="Isochorismatase-like hydrolases"/>
    <property type="match status" value="1"/>
</dbReference>
<dbReference type="KEGG" id="paun:MJA45_09270"/>
<dbReference type="InterPro" id="IPR036380">
    <property type="entry name" value="Isochorismatase-like_sf"/>
</dbReference>
<reference evidence="1 2" key="1">
    <citation type="submission" date="2022-02" db="EMBL/GenBank/DDBJ databases">
        <title>Paenibacillus sp. MBLB1776 Whole Genome Shotgun Sequencing.</title>
        <authorList>
            <person name="Hwang C.Y."/>
            <person name="Cho E.-S."/>
            <person name="Seo M.-J."/>
        </authorList>
    </citation>
    <scope>NUCLEOTIDE SEQUENCE [LARGE SCALE GENOMIC DNA]</scope>
    <source>
        <strain evidence="1 2">MBLB1776</strain>
    </source>
</reference>
<proteinExistence type="predicted"/>
<protein>
    <recommendedName>
        <fullName evidence="3">Isochorismatase-like domain-containing protein</fullName>
    </recommendedName>
</protein>
<organism evidence="1 2">
    <name type="scientific">Paenibacillus aurantius</name>
    <dbReference type="NCBI Taxonomy" id="2918900"/>
    <lineage>
        <taxon>Bacteria</taxon>
        <taxon>Bacillati</taxon>
        <taxon>Bacillota</taxon>
        <taxon>Bacilli</taxon>
        <taxon>Bacillales</taxon>
        <taxon>Paenibacillaceae</taxon>
        <taxon>Paenibacillus</taxon>
    </lineage>
</organism>
<keyword evidence="2" id="KW-1185">Reference proteome</keyword>
<dbReference type="Proteomes" id="UP001305702">
    <property type="component" value="Chromosome"/>
</dbReference>
<dbReference type="Gene3D" id="3.40.50.850">
    <property type="entry name" value="Isochorismatase-like"/>
    <property type="match status" value="1"/>
</dbReference>
<sequence>MSKIVIPTNYYQQFDADRELEFPAEAYGGWKKAELEIDPERTAVVVMHAWDCGSWDDYPGWHRAVDYILRSYEISRTVFPPLLEAVRRSPLKLFHVVAPGHHYYEPYPGYQRVVRLAGDSEEKYEKAATSPLTDQLWAFRRRFGHPGTHNQEDIRQGHSRIDFTPEARPQGEEGIARNAHQLFALCQADGINHLIYVGFAINGCLLLSPGGMADMQKRGMLCSTIRQAVTAIENKETIREELGKEMALWNVALLFGFVYEADEFIQALRS</sequence>
<accession>A0AA96LH57</accession>
<gene>
    <name evidence="1" type="ORF">MJA45_09270</name>
</gene>
<evidence type="ECO:0000313" key="2">
    <source>
        <dbReference type="Proteomes" id="UP001305702"/>
    </source>
</evidence>
<evidence type="ECO:0008006" key="3">
    <source>
        <dbReference type="Google" id="ProtNLM"/>
    </source>
</evidence>
<dbReference type="RefSeq" id="WP_315606973.1">
    <property type="nucleotide sequence ID" value="NZ_CP130318.1"/>
</dbReference>
<dbReference type="EMBL" id="CP130318">
    <property type="protein sequence ID" value="WNQ13193.1"/>
    <property type="molecule type" value="Genomic_DNA"/>
</dbReference>
<dbReference type="AlphaFoldDB" id="A0AA96LH57"/>
<evidence type="ECO:0000313" key="1">
    <source>
        <dbReference type="EMBL" id="WNQ13193.1"/>
    </source>
</evidence>
<name>A0AA96LH57_9BACL</name>